<dbReference type="EMBL" id="LSRX01001214">
    <property type="protein sequence ID" value="OLP82208.1"/>
    <property type="molecule type" value="Genomic_DNA"/>
</dbReference>
<dbReference type="Proteomes" id="UP000186817">
    <property type="component" value="Unassembled WGS sequence"/>
</dbReference>
<proteinExistence type="predicted"/>
<dbReference type="OMA" id="LAGHIFC"/>
<organism evidence="1 2">
    <name type="scientific">Symbiodinium microadriaticum</name>
    <name type="common">Dinoflagellate</name>
    <name type="synonym">Zooxanthella microadriatica</name>
    <dbReference type="NCBI Taxonomy" id="2951"/>
    <lineage>
        <taxon>Eukaryota</taxon>
        <taxon>Sar</taxon>
        <taxon>Alveolata</taxon>
        <taxon>Dinophyceae</taxon>
        <taxon>Suessiales</taxon>
        <taxon>Symbiodiniaceae</taxon>
        <taxon>Symbiodinium</taxon>
    </lineage>
</organism>
<evidence type="ECO:0000313" key="1">
    <source>
        <dbReference type="EMBL" id="OLP82208.1"/>
    </source>
</evidence>
<name>A0A1Q9CGY8_SYMMI</name>
<dbReference type="InterPro" id="IPR008551">
    <property type="entry name" value="TANGO2"/>
</dbReference>
<protein>
    <submittedName>
        <fullName evidence="1">Uncharacterized protein</fullName>
    </submittedName>
</protein>
<keyword evidence="2" id="KW-1185">Reference proteome</keyword>
<dbReference type="AlphaFoldDB" id="A0A1Q9CGY8"/>
<evidence type="ECO:0000313" key="2">
    <source>
        <dbReference type="Proteomes" id="UP000186817"/>
    </source>
</evidence>
<dbReference type="PANTHER" id="PTHR17985">
    <property type="entry name" value="SER/THR-RICH PROTEIN T10 IN DGCR REGION"/>
    <property type="match status" value="1"/>
</dbReference>
<accession>A0A1Q9CGY8</accession>
<dbReference type="Pfam" id="PF05742">
    <property type="entry name" value="TANGO2"/>
    <property type="match status" value="1"/>
</dbReference>
<comment type="caution">
    <text evidence="1">The sequence shown here is derived from an EMBL/GenBank/DDBJ whole genome shotgun (WGS) entry which is preliminary data.</text>
</comment>
<dbReference type="PANTHER" id="PTHR17985:SF8">
    <property type="entry name" value="TRANSPORT AND GOLGI ORGANIZATION PROTEIN 2 HOMOLOG"/>
    <property type="match status" value="1"/>
</dbReference>
<reference evidence="1 2" key="1">
    <citation type="submission" date="2016-02" db="EMBL/GenBank/DDBJ databases">
        <title>Genome analysis of coral dinoflagellate symbionts highlights evolutionary adaptations to a symbiotic lifestyle.</title>
        <authorList>
            <person name="Aranda M."/>
            <person name="Li Y."/>
            <person name="Liew Y.J."/>
            <person name="Baumgarten S."/>
            <person name="Simakov O."/>
            <person name="Wilson M."/>
            <person name="Piel J."/>
            <person name="Ashoor H."/>
            <person name="Bougouffa S."/>
            <person name="Bajic V.B."/>
            <person name="Ryu T."/>
            <person name="Ravasi T."/>
            <person name="Bayer T."/>
            <person name="Micklem G."/>
            <person name="Kim H."/>
            <person name="Bhak J."/>
            <person name="Lajeunesse T.C."/>
            <person name="Voolstra C.R."/>
        </authorList>
    </citation>
    <scope>NUCLEOTIDE SEQUENCE [LARGE SCALE GENOMIC DNA]</scope>
    <source>
        <strain evidence="1 2">CCMP2467</strain>
    </source>
</reference>
<dbReference type="OrthoDB" id="191601at2759"/>
<gene>
    <name evidence="1" type="ORF">AK812_SmicGene37159</name>
</gene>
<sequence length="352" mass="39275">MMMASLPVVLVSISRPAAFVLEDERMCVQIVSRLPRDTHTCTLHRAMCILVVAVGCHPSLPFICAHNRDEQRDRPSRDDSLEEDTQLLCGRDIQAGGTVLGLHAVGGGFAALTNCRTTVKWPEDQHTSRGRLVEFLAVNGTAGAEEFIQSRKIDPFHALAGHIFCDSPEIHYFWSAPPDTGEQASSKWSAGHRILERGVFVVSNEKPAGEAWPKCLWLRRAVEDFLEQLGRRGEKASDASELVSQVHAGLAEIMSRSDVPELKVPSRLPKWFPEAVEEKLHSGPFCPWRPDLETFGTVSQRILVCDGVKRQTHYFYRPTNLGSPPQLGPWRSFLIRWPLLVQTPSAQQSAKL</sequence>